<dbReference type="PRO" id="PR:Q55GR1"/>
<dbReference type="KEGG" id="ddi:DDB_G0267552"/>
<dbReference type="FunCoup" id="Q55GR1">
    <property type="interactions" value="15"/>
</dbReference>
<keyword evidence="3" id="KW-1185">Reference proteome</keyword>
<reference evidence="2 3" key="1">
    <citation type="journal article" date="2005" name="Nature">
        <title>The genome of the social amoeba Dictyostelium discoideum.</title>
        <authorList>
            <consortium name="The Dictyostelium discoideum Sequencing Consortium"/>
            <person name="Eichinger L."/>
            <person name="Pachebat J.A."/>
            <person name="Glockner G."/>
            <person name="Rajandream M.A."/>
            <person name="Sucgang R."/>
            <person name="Berriman M."/>
            <person name="Song J."/>
            <person name="Olsen R."/>
            <person name="Szafranski K."/>
            <person name="Xu Q."/>
            <person name="Tunggal B."/>
            <person name="Kummerfeld S."/>
            <person name="Madera M."/>
            <person name="Konfortov B.A."/>
            <person name="Rivero F."/>
            <person name="Bankier A.T."/>
            <person name="Lehmann R."/>
            <person name="Hamlin N."/>
            <person name="Davies R."/>
            <person name="Gaudet P."/>
            <person name="Fey P."/>
            <person name="Pilcher K."/>
            <person name="Chen G."/>
            <person name="Saunders D."/>
            <person name="Sodergren E."/>
            <person name="Davis P."/>
            <person name="Kerhornou A."/>
            <person name="Nie X."/>
            <person name="Hall N."/>
            <person name="Anjard C."/>
            <person name="Hemphill L."/>
            <person name="Bason N."/>
            <person name="Farbrother P."/>
            <person name="Desany B."/>
            <person name="Just E."/>
            <person name="Morio T."/>
            <person name="Rost R."/>
            <person name="Churcher C."/>
            <person name="Cooper J."/>
            <person name="Haydock S."/>
            <person name="van Driessche N."/>
            <person name="Cronin A."/>
            <person name="Goodhead I."/>
            <person name="Muzny D."/>
            <person name="Mourier T."/>
            <person name="Pain A."/>
            <person name="Lu M."/>
            <person name="Harper D."/>
            <person name="Lindsay R."/>
            <person name="Hauser H."/>
            <person name="James K."/>
            <person name="Quiles M."/>
            <person name="Madan Babu M."/>
            <person name="Saito T."/>
            <person name="Buchrieser C."/>
            <person name="Wardroper A."/>
            <person name="Felder M."/>
            <person name="Thangavelu M."/>
            <person name="Johnson D."/>
            <person name="Knights A."/>
            <person name="Loulseged H."/>
            <person name="Mungall K."/>
            <person name="Oliver K."/>
            <person name="Price C."/>
            <person name="Quail M.A."/>
            <person name="Urushihara H."/>
            <person name="Hernandez J."/>
            <person name="Rabbinowitsch E."/>
            <person name="Steffen D."/>
            <person name="Sanders M."/>
            <person name="Ma J."/>
            <person name="Kohara Y."/>
            <person name="Sharp S."/>
            <person name="Simmonds M."/>
            <person name="Spiegler S."/>
            <person name="Tivey A."/>
            <person name="Sugano S."/>
            <person name="White B."/>
            <person name="Walker D."/>
            <person name="Woodward J."/>
            <person name="Winckler T."/>
            <person name="Tanaka Y."/>
            <person name="Shaulsky G."/>
            <person name="Schleicher M."/>
            <person name="Weinstock G."/>
            <person name="Rosenthal A."/>
            <person name="Cox E.C."/>
            <person name="Chisholm R.L."/>
            <person name="Gibbs R."/>
            <person name="Loomis W.F."/>
            <person name="Platzer M."/>
            <person name="Kay R.R."/>
            <person name="Williams J."/>
            <person name="Dear P.H."/>
            <person name="Noegel A.A."/>
            <person name="Barrell B."/>
            <person name="Kuspa A."/>
        </authorList>
    </citation>
    <scope>NUCLEOTIDE SEQUENCE [LARGE SCALE GENOMIC DNA]</scope>
    <source>
        <strain evidence="2 3">AX4</strain>
    </source>
</reference>
<feature type="domain" description="Zinc finger CHCC-type" evidence="1">
    <location>
        <begin position="56"/>
        <end position="90"/>
    </location>
</feature>
<dbReference type="PaxDb" id="44689-DDB0233209"/>
<dbReference type="HOGENOM" id="CLU_178707_0_0_1"/>
<sequence>MSFFRNLTQKISQSLKSPAPAVRFSAPPSNAFNVRPVEPAEEMINKVRPVEIEGSSVGCDGGNGPLGHPMVYINLDGKEPQPCGYCGLRFVQKHGHHHH</sequence>
<dbReference type="VEuPathDB" id="AmoebaDB:DDB_G0267552"/>
<dbReference type="EMBL" id="AAFI02000003">
    <property type="protein sequence ID" value="EAL73229.1"/>
    <property type="molecule type" value="Genomic_DNA"/>
</dbReference>
<dbReference type="PhylomeDB" id="Q55GR1"/>
<dbReference type="Pfam" id="PF10276">
    <property type="entry name" value="zf-CHCC"/>
    <property type="match status" value="1"/>
</dbReference>
<gene>
    <name evidence="2" type="ORF">DDB_G0267552</name>
</gene>
<evidence type="ECO:0000313" key="3">
    <source>
        <dbReference type="Proteomes" id="UP000002195"/>
    </source>
</evidence>
<dbReference type="InterPro" id="IPR019401">
    <property type="entry name" value="Znf_CHCC"/>
</dbReference>
<dbReference type="InParanoid" id="Q55GR1"/>
<accession>Q55GR1</accession>
<dbReference type="GO" id="GO:0006120">
    <property type="term" value="P:mitochondrial electron transport, NADH to ubiquinone"/>
    <property type="evidence" value="ECO:0000318"/>
    <property type="project" value="GO_Central"/>
</dbReference>
<evidence type="ECO:0000259" key="1">
    <source>
        <dbReference type="Pfam" id="PF10276"/>
    </source>
</evidence>
<dbReference type="GeneID" id="8615927"/>
<dbReference type="PANTHER" id="PTHR13156:SF0">
    <property type="entry name" value="NADH DEHYDROGENASE [UBIQUINONE] IRON-SULFUR PROTEIN 6, MITOCHONDRIAL"/>
    <property type="match status" value="1"/>
</dbReference>
<dbReference type="FunFam" id="2.60.260.40:FF:000006">
    <property type="entry name" value="NADH dehydrogenase [ubiquinone] iron-sulfur protein 6, mitochondrial"/>
    <property type="match status" value="1"/>
</dbReference>
<proteinExistence type="predicted"/>
<comment type="caution">
    <text evidence="2">The sequence shown here is derived from an EMBL/GenBank/DDBJ whole genome shotgun (WGS) entry which is preliminary data.</text>
</comment>
<dbReference type="STRING" id="44689.Q55GR1"/>
<protein>
    <recommendedName>
        <fullName evidence="1">Zinc finger CHCC-type domain-containing protein</fullName>
    </recommendedName>
</protein>
<dbReference type="Proteomes" id="UP000002195">
    <property type="component" value="Unassembled WGS sequence"/>
</dbReference>
<dbReference type="RefSeq" id="XP_647123.1">
    <property type="nucleotide sequence ID" value="XM_642031.1"/>
</dbReference>
<dbReference type="GO" id="GO:0045271">
    <property type="term" value="C:respiratory chain complex I"/>
    <property type="evidence" value="ECO:0000318"/>
    <property type="project" value="GO_Central"/>
</dbReference>
<evidence type="ECO:0000313" key="2">
    <source>
        <dbReference type="EMBL" id="EAL73229.1"/>
    </source>
</evidence>
<dbReference type="eggNOG" id="KOG3456">
    <property type="taxonomic scope" value="Eukaryota"/>
</dbReference>
<dbReference type="SMR" id="Q55GR1"/>
<dbReference type="Gene3D" id="2.60.260.40">
    <property type="entry name" value="q5lls5 like domains"/>
    <property type="match status" value="1"/>
</dbReference>
<organism evidence="2 3">
    <name type="scientific">Dictyostelium discoideum</name>
    <name type="common">Social amoeba</name>
    <dbReference type="NCBI Taxonomy" id="44689"/>
    <lineage>
        <taxon>Eukaryota</taxon>
        <taxon>Amoebozoa</taxon>
        <taxon>Evosea</taxon>
        <taxon>Eumycetozoa</taxon>
        <taxon>Dictyostelia</taxon>
        <taxon>Dictyosteliales</taxon>
        <taxon>Dictyosteliaceae</taxon>
        <taxon>Dictyostelium</taxon>
    </lineage>
</organism>
<dbReference type="GO" id="GO:0005739">
    <property type="term" value="C:mitochondrion"/>
    <property type="evidence" value="ECO:0007669"/>
    <property type="project" value="GOC"/>
</dbReference>
<dbReference type="dictyBase" id="DDB_G0267552"/>
<dbReference type="PANTHER" id="PTHR13156">
    <property type="entry name" value="NADH-UBIQUINONE OXIDOREDUCTASE 13 KD-A SUBUNIT"/>
    <property type="match status" value="1"/>
</dbReference>
<dbReference type="OMA" id="HPMVYIN"/>
<dbReference type="AlphaFoldDB" id="Q55GR1"/>
<name>Q55GR1_DICDI</name>